<evidence type="ECO:0000313" key="2">
    <source>
        <dbReference type="Proteomes" id="UP000836387"/>
    </source>
</evidence>
<dbReference type="Proteomes" id="UP000836387">
    <property type="component" value="Unassembled WGS sequence"/>
</dbReference>
<sequence>MSYLRHLALKAVESFNSLSGGADSVPSSNLSVGPQNAGILFRSVDERVVFETFELSPTNASVFSNKTLQRQFPAVTVSIPRDTLAREGFCAAISTLINDMSAQSIAEVQPNTLVLVVLKYYEAG</sequence>
<protein>
    <submittedName>
        <fullName evidence="1">Uncharacterized protein</fullName>
    </submittedName>
</protein>
<gene>
    <name evidence="1" type="ORF">CRV2_00019523</name>
</gene>
<evidence type="ECO:0000313" key="1">
    <source>
        <dbReference type="EMBL" id="CAG9950830.1"/>
    </source>
</evidence>
<proteinExistence type="predicted"/>
<organism evidence="1 2">
    <name type="scientific">Clonostachys rosea f. rosea IK726</name>
    <dbReference type="NCBI Taxonomy" id="1349383"/>
    <lineage>
        <taxon>Eukaryota</taxon>
        <taxon>Fungi</taxon>
        <taxon>Dikarya</taxon>
        <taxon>Ascomycota</taxon>
        <taxon>Pezizomycotina</taxon>
        <taxon>Sordariomycetes</taxon>
        <taxon>Hypocreomycetidae</taxon>
        <taxon>Hypocreales</taxon>
        <taxon>Bionectriaceae</taxon>
        <taxon>Clonostachys</taxon>
    </lineage>
</organism>
<accession>A0ACA9UBX5</accession>
<keyword evidence="2" id="KW-1185">Reference proteome</keyword>
<comment type="caution">
    <text evidence="1">The sequence shown here is derived from an EMBL/GenBank/DDBJ whole genome shotgun (WGS) entry which is preliminary data.</text>
</comment>
<reference evidence="1" key="2">
    <citation type="submission" date="2021-10" db="EMBL/GenBank/DDBJ databases">
        <authorList>
            <person name="Piombo E."/>
        </authorList>
    </citation>
    <scope>NUCLEOTIDE SEQUENCE</scope>
</reference>
<name>A0ACA9UBX5_BIOOC</name>
<reference evidence="1" key="1">
    <citation type="submission" date="2020-04" db="EMBL/GenBank/DDBJ databases">
        <authorList>
            <person name="Broberg M."/>
        </authorList>
    </citation>
    <scope>NUCLEOTIDE SEQUENCE</scope>
</reference>
<dbReference type="EMBL" id="CADEHS020000198">
    <property type="protein sequence ID" value="CAG9950830.1"/>
    <property type="molecule type" value="Genomic_DNA"/>
</dbReference>